<evidence type="ECO:0000313" key="2">
    <source>
        <dbReference type="EMBL" id="ETN98669.1"/>
    </source>
</evidence>
<evidence type="ECO:0000256" key="1">
    <source>
        <dbReference type="SAM" id="MobiDB-lite"/>
    </source>
</evidence>
<keyword evidence="3" id="KW-1185">Reference proteome</keyword>
<name>X6LD28_RETFI</name>
<sequence>MGACVSVANVEKGSSPPSPSLDNETEDVPNRGVVTRKGPPPTVQASEEEDSSSDEKVYANANVLEINEDIIHNKLFLEKTSDDNIFVMFVKPDLRLEWTKMLTLKPIHLTFVEHWQLPKAHFSSFLLLLIFFFYKKKKGGENCKFKKIENKIYIYIYIKRKGTNLKNGFKRGVWTTYWNMGQRITRSWNSDCRWSMTDIPKDMAGLMPTSMQMAVAIIAMTTSMAISKL</sequence>
<dbReference type="Proteomes" id="UP000023152">
    <property type="component" value="Unassembled WGS sequence"/>
</dbReference>
<feature type="region of interest" description="Disordered" evidence="1">
    <location>
        <begin position="1"/>
        <end position="52"/>
    </location>
</feature>
<protein>
    <submittedName>
        <fullName evidence="2">Uncharacterized protein</fullName>
    </submittedName>
</protein>
<reference evidence="2 3" key="1">
    <citation type="journal article" date="2013" name="Curr. Biol.">
        <title>The Genome of the Foraminiferan Reticulomyxa filosa.</title>
        <authorList>
            <person name="Glockner G."/>
            <person name="Hulsmann N."/>
            <person name="Schleicher M."/>
            <person name="Noegel A.A."/>
            <person name="Eichinger L."/>
            <person name="Gallinger C."/>
            <person name="Pawlowski J."/>
            <person name="Sierra R."/>
            <person name="Euteneuer U."/>
            <person name="Pillet L."/>
            <person name="Moustafa A."/>
            <person name="Platzer M."/>
            <person name="Groth M."/>
            <person name="Szafranski K."/>
            <person name="Schliwa M."/>
        </authorList>
    </citation>
    <scope>NUCLEOTIDE SEQUENCE [LARGE SCALE GENOMIC DNA]</scope>
</reference>
<feature type="non-terminal residue" evidence="2">
    <location>
        <position position="229"/>
    </location>
</feature>
<accession>X6LD28</accession>
<gene>
    <name evidence="2" type="ORF">RFI_38824</name>
</gene>
<proteinExistence type="predicted"/>
<comment type="caution">
    <text evidence="2">The sequence shown here is derived from an EMBL/GenBank/DDBJ whole genome shotgun (WGS) entry which is preliminary data.</text>
</comment>
<organism evidence="2 3">
    <name type="scientific">Reticulomyxa filosa</name>
    <dbReference type="NCBI Taxonomy" id="46433"/>
    <lineage>
        <taxon>Eukaryota</taxon>
        <taxon>Sar</taxon>
        <taxon>Rhizaria</taxon>
        <taxon>Retaria</taxon>
        <taxon>Foraminifera</taxon>
        <taxon>Monothalamids</taxon>
        <taxon>Reticulomyxidae</taxon>
        <taxon>Reticulomyxa</taxon>
    </lineage>
</organism>
<evidence type="ECO:0000313" key="3">
    <source>
        <dbReference type="Proteomes" id="UP000023152"/>
    </source>
</evidence>
<dbReference type="AlphaFoldDB" id="X6LD28"/>
<dbReference type="EMBL" id="ASPP01046096">
    <property type="protein sequence ID" value="ETN98669.1"/>
    <property type="molecule type" value="Genomic_DNA"/>
</dbReference>